<organism evidence="6 7">
    <name type="scientific">Plakobranchus ocellatus</name>
    <dbReference type="NCBI Taxonomy" id="259542"/>
    <lineage>
        <taxon>Eukaryota</taxon>
        <taxon>Metazoa</taxon>
        <taxon>Spiralia</taxon>
        <taxon>Lophotrochozoa</taxon>
        <taxon>Mollusca</taxon>
        <taxon>Gastropoda</taxon>
        <taxon>Heterobranchia</taxon>
        <taxon>Euthyneura</taxon>
        <taxon>Panpulmonata</taxon>
        <taxon>Sacoglossa</taxon>
        <taxon>Placobranchoidea</taxon>
        <taxon>Plakobranchidae</taxon>
        <taxon>Plakobranchus</taxon>
    </lineage>
</organism>
<dbReference type="PRINTS" id="PR00320">
    <property type="entry name" value="GPROTEINBRPT"/>
</dbReference>
<dbReference type="EMBL" id="BLXT01005528">
    <property type="protein sequence ID" value="GFO23745.1"/>
    <property type="molecule type" value="Genomic_DNA"/>
</dbReference>
<keyword evidence="3" id="KW-0677">Repeat</keyword>
<evidence type="ECO:0000256" key="5">
    <source>
        <dbReference type="SAM" id="MobiDB-lite"/>
    </source>
</evidence>
<name>A0AAV4BX76_9GAST</name>
<dbReference type="Gene3D" id="2.130.10.10">
    <property type="entry name" value="YVTN repeat-like/Quinoprotein amine dehydrogenase"/>
    <property type="match status" value="2"/>
</dbReference>
<evidence type="ECO:0000313" key="6">
    <source>
        <dbReference type="EMBL" id="GFO23745.1"/>
    </source>
</evidence>
<dbReference type="Proteomes" id="UP000735302">
    <property type="component" value="Unassembled WGS sequence"/>
</dbReference>
<dbReference type="GO" id="GO:0010992">
    <property type="term" value="P:ubiquitin recycling"/>
    <property type="evidence" value="ECO:0007669"/>
    <property type="project" value="TreeGrafter"/>
</dbReference>
<dbReference type="PANTHER" id="PTHR19849">
    <property type="entry name" value="PHOSPHOLIPASE A-2-ACTIVATING PROTEIN"/>
    <property type="match status" value="1"/>
</dbReference>
<dbReference type="PROSITE" id="PS50294">
    <property type="entry name" value="WD_REPEATS_REGION"/>
    <property type="match status" value="2"/>
</dbReference>
<feature type="repeat" description="WD" evidence="4">
    <location>
        <begin position="93"/>
        <end position="125"/>
    </location>
</feature>
<dbReference type="SMART" id="SM00320">
    <property type="entry name" value="WD40"/>
    <property type="match status" value="5"/>
</dbReference>
<gene>
    <name evidence="6" type="ORF">PoB_005025000</name>
</gene>
<evidence type="ECO:0000256" key="2">
    <source>
        <dbReference type="ARBA" id="ARBA00022574"/>
    </source>
</evidence>
<dbReference type="AlphaFoldDB" id="A0AAV4BX76"/>
<keyword evidence="1" id="KW-0963">Cytoplasm</keyword>
<dbReference type="GO" id="GO:0043161">
    <property type="term" value="P:proteasome-mediated ubiquitin-dependent protein catabolic process"/>
    <property type="evidence" value="ECO:0007669"/>
    <property type="project" value="TreeGrafter"/>
</dbReference>
<reference evidence="6 7" key="1">
    <citation type="journal article" date="2021" name="Elife">
        <title>Chloroplast acquisition without the gene transfer in kleptoplastic sea slugs, Plakobranchus ocellatus.</title>
        <authorList>
            <person name="Maeda T."/>
            <person name="Takahashi S."/>
            <person name="Yoshida T."/>
            <person name="Shimamura S."/>
            <person name="Takaki Y."/>
            <person name="Nagai Y."/>
            <person name="Toyoda A."/>
            <person name="Suzuki Y."/>
            <person name="Arimoto A."/>
            <person name="Ishii H."/>
            <person name="Satoh N."/>
            <person name="Nishiyama T."/>
            <person name="Hasebe M."/>
            <person name="Maruyama T."/>
            <person name="Minagawa J."/>
            <person name="Obokata J."/>
            <person name="Shigenobu S."/>
        </authorList>
    </citation>
    <scope>NUCLEOTIDE SEQUENCE [LARGE SCALE GENOMIC DNA]</scope>
</reference>
<dbReference type="GO" id="GO:0005737">
    <property type="term" value="C:cytoplasm"/>
    <property type="evidence" value="ECO:0007669"/>
    <property type="project" value="TreeGrafter"/>
</dbReference>
<evidence type="ECO:0000256" key="4">
    <source>
        <dbReference type="PROSITE-ProRule" id="PRU00221"/>
    </source>
</evidence>
<accession>A0AAV4BX76</accession>
<dbReference type="PROSITE" id="PS50082">
    <property type="entry name" value="WD_REPEATS_2"/>
    <property type="match status" value="3"/>
</dbReference>
<dbReference type="InterPro" id="IPR019775">
    <property type="entry name" value="WD40_repeat_CS"/>
</dbReference>
<dbReference type="InterPro" id="IPR036322">
    <property type="entry name" value="WD40_repeat_dom_sf"/>
</dbReference>
<evidence type="ECO:0000256" key="1">
    <source>
        <dbReference type="ARBA" id="ARBA00022490"/>
    </source>
</evidence>
<feature type="repeat" description="WD" evidence="4">
    <location>
        <begin position="141"/>
        <end position="176"/>
    </location>
</feature>
<dbReference type="SUPFAM" id="SSF50978">
    <property type="entry name" value="WD40 repeat-like"/>
    <property type="match status" value="1"/>
</dbReference>
<keyword evidence="7" id="KW-1185">Reference proteome</keyword>
<feature type="region of interest" description="Disordered" evidence="5">
    <location>
        <begin position="1"/>
        <end position="26"/>
    </location>
</feature>
<proteinExistence type="predicted"/>
<dbReference type="PROSITE" id="PS00678">
    <property type="entry name" value="WD_REPEATS_1"/>
    <property type="match status" value="2"/>
</dbReference>
<dbReference type="InterPro" id="IPR020472">
    <property type="entry name" value="WD40_PAC1"/>
</dbReference>
<dbReference type="InterPro" id="IPR001680">
    <property type="entry name" value="WD40_rpt"/>
</dbReference>
<keyword evidence="2 4" id="KW-0853">WD repeat</keyword>
<dbReference type="GO" id="GO:0043130">
    <property type="term" value="F:ubiquitin binding"/>
    <property type="evidence" value="ECO:0007669"/>
    <property type="project" value="TreeGrafter"/>
</dbReference>
<dbReference type="InterPro" id="IPR015943">
    <property type="entry name" value="WD40/YVTN_repeat-like_dom_sf"/>
</dbReference>
<dbReference type="PANTHER" id="PTHR19849:SF0">
    <property type="entry name" value="PHOSPHOLIPASE A-2-ACTIVATING PROTEIN"/>
    <property type="match status" value="1"/>
</dbReference>
<feature type="repeat" description="WD" evidence="4">
    <location>
        <begin position="244"/>
        <end position="266"/>
    </location>
</feature>
<dbReference type="GO" id="GO:0005634">
    <property type="term" value="C:nucleus"/>
    <property type="evidence" value="ECO:0007669"/>
    <property type="project" value="TreeGrafter"/>
</dbReference>
<sequence length="313" mass="35367">MVEEEVFKGSGENEELTPSELPSNDDARRFDVKDSYLKMYSLEEQRQLRSFNMSLMALSSCEVMEDNKTIVVGCWDNRVYFYSIEYGRVLDTLNGHDDAVSCVKWKKNMLFTASWDSTVKVWEMDFSTARNGLPTVEFLGQLDHDDGVTCLDIDQDCVSMVTGTKDGQVCLWDLASYYSLACTPVHSGSVNCCLLSQDKRRLFSCGEDNLIKVLDVETMTELFTKDLQHQICCMKMLPGESCNLLTGDSDGCLNLWDMDKGQVTQTLKAHSGAAKFACCANLPEQEKSQAVTEMEQHLLKVTKERSYLRSILE</sequence>
<comment type="caution">
    <text evidence="6">The sequence shown here is derived from an EMBL/GenBank/DDBJ whole genome shotgun (WGS) entry which is preliminary data.</text>
</comment>
<evidence type="ECO:0000256" key="3">
    <source>
        <dbReference type="ARBA" id="ARBA00022737"/>
    </source>
</evidence>
<dbReference type="Pfam" id="PF00400">
    <property type="entry name" value="WD40"/>
    <property type="match status" value="4"/>
</dbReference>
<protein>
    <submittedName>
        <fullName evidence="6">Protein fan-like</fullName>
    </submittedName>
</protein>
<evidence type="ECO:0000313" key="7">
    <source>
        <dbReference type="Proteomes" id="UP000735302"/>
    </source>
</evidence>